<evidence type="ECO:0000256" key="22">
    <source>
        <dbReference type="ARBA" id="ARBA00023268"/>
    </source>
</evidence>
<dbReference type="PIRSF" id="PIRSF000727">
    <property type="entry name" value="ThrA"/>
    <property type="match status" value="1"/>
</dbReference>
<evidence type="ECO:0000256" key="4">
    <source>
        <dbReference type="ARBA" id="ARBA00005056"/>
    </source>
</evidence>
<evidence type="ECO:0000259" key="30">
    <source>
        <dbReference type="Pfam" id="PF03447"/>
    </source>
</evidence>
<evidence type="ECO:0000313" key="32">
    <source>
        <dbReference type="Proteomes" id="UP001157138"/>
    </source>
</evidence>
<dbReference type="InterPro" id="IPR036393">
    <property type="entry name" value="AceGlu_kinase-like_sf"/>
</dbReference>
<evidence type="ECO:0000256" key="3">
    <source>
        <dbReference type="ARBA" id="ARBA00004986"/>
    </source>
</evidence>
<keyword evidence="16 27" id="KW-0067">ATP-binding</keyword>
<comment type="pathway">
    <text evidence="6 27">Amino-acid biosynthesis; L-threonine biosynthesis; L-threonine from L-aspartate: step 1/5.</text>
</comment>
<keyword evidence="17 27" id="KW-0521">NADP</keyword>
<keyword evidence="19" id="KW-0520">NAD</keyword>
<dbReference type="InterPro" id="IPR011147">
    <property type="entry name" value="Bifunc_Aspkin/hSer_DH"/>
</dbReference>
<keyword evidence="32" id="KW-1185">Reference proteome</keyword>
<dbReference type="InterPro" id="IPR049638">
    <property type="entry name" value="AK-HD"/>
</dbReference>
<dbReference type="Gene3D" id="3.40.50.720">
    <property type="entry name" value="NAD(P)-binding Rossmann-like Domain"/>
    <property type="match status" value="1"/>
</dbReference>
<evidence type="ECO:0000256" key="10">
    <source>
        <dbReference type="ARBA" id="ARBA00022605"/>
    </source>
</evidence>
<evidence type="ECO:0000313" key="31">
    <source>
        <dbReference type="EMBL" id="GLT17507.1"/>
    </source>
</evidence>
<evidence type="ECO:0000256" key="16">
    <source>
        <dbReference type="ARBA" id="ARBA00022840"/>
    </source>
</evidence>
<comment type="caution">
    <text evidence="31">The sequence shown here is derived from an EMBL/GenBank/DDBJ whole genome shotgun (WGS) entry which is preliminary data.</text>
</comment>
<dbReference type="EC" id="2.7.2.4" evidence="27"/>
<evidence type="ECO:0000256" key="1">
    <source>
        <dbReference type="ARBA" id="ARBA00001920"/>
    </source>
</evidence>
<evidence type="ECO:0000256" key="8">
    <source>
        <dbReference type="ARBA" id="ARBA00010046"/>
    </source>
</evidence>
<feature type="domain" description="Homoserine dehydrogenase catalytic" evidence="29">
    <location>
        <begin position="601"/>
        <end position="796"/>
    </location>
</feature>
<dbReference type="InterPro" id="IPR001342">
    <property type="entry name" value="HDH_cat"/>
</dbReference>
<dbReference type="CDD" id="cd04243">
    <property type="entry name" value="AAK_AK-HSDH-like"/>
    <property type="match status" value="1"/>
</dbReference>
<evidence type="ECO:0000256" key="19">
    <source>
        <dbReference type="ARBA" id="ARBA00023027"/>
    </source>
</evidence>
<organism evidence="31 32">
    <name type="scientific">Vibrio zhanjiangensis</name>
    <dbReference type="NCBI Taxonomy" id="1046128"/>
    <lineage>
        <taxon>Bacteria</taxon>
        <taxon>Pseudomonadati</taxon>
        <taxon>Pseudomonadota</taxon>
        <taxon>Gammaproteobacteria</taxon>
        <taxon>Vibrionales</taxon>
        <taxon>Vibrionaceae</taxon>
        <taxon>Vibrio</taxon>
    </lineage>
</organism>
<evidence type="ECO:0000256" key="17">
    <source>
        <dbReference type="ARBA" id="ARBA00022857"/>
    </source>
</evidence>
<gene>
    <name evidence="31" type="primary">metL</name>
    <name evidence="31" type="ORF">GCM10007938_12840</name>
</gene>
<comment type="catalytic activity">
    <reaction evidence="26">
        <text>L-homoserine + NAD(+) = L-aspartate 4-semialdehyde + NADH + H(+)</text>
        <dbReference type="Rhea" id="RHEA:15757"/>
        <dbReference type="ChEBI" id="CHEBI:15378"/>
        <dbReference type="ChEBI" id="CHEBI:57476"/>
        <dbReference type="ChEBI" id="CHEBI:57540"/>
        <dbReference type="ChEBI" id="CHEBI:57945"/>
        <dbReference type="ChEBI" id="CHEBI:537519"/>
        <dbReference type="EC" id="1.1.1.3"/>
    </reaction>
    <physiologicalReaction direction="right-to-left" evidence="26">
        <dbReference type="Rhea" id="RHEA:15759"/>
    </physiologicalReaction>
</comment>
<evidence type="ECO:0000256" key="25">
    <source>
        <dbReference type="ARBA" id="ARBA00048841"/>
    </source>
</evidence>
<comment type="pathway">
    <text evidence="4 27">Amino-acid biosynthesis; L-threonine biosynthesis; L-threonine from L-aspartate: step 3/5.</text>
</comment>
<keyword evidence="10 27" id="KW-0028">Amino-acid biosynthesis</keyword>
<dbReference type="SUPFAM" id="SSF55347">
    <property type="entry name" value="Glyceraldehyde-3-phosphate dehydrogenase-like, C-terminal domain"/>
    <property type="match status" value="1"/>
</dbReference>
<dbReference type="Pfam" id="PF00742">
    <property type="entry name" value="Homoserine_dh"/>
    <property type="match status" value="1"/>
</dbReference>
<reference evidence="32" key="1">
    <citation type="journal article" date="2019" name="Int. J. Syst. Evol. Microbiol.">
        <title>The Global Catalogue of Microorganisms (GCM) 10K type strain sequencing project: providing services to taxonomists for standard genome sequencing and annotation.</title>
        <authorList>
            <consortium name="The Broad Institute Genomics Platform"/>
            <consortium name="The Broad Institute Genome Sequencing Center for Infectious Disease"/>
            <person name="Wu L."/>
            <person name="Ma J."/>
        </authorList>
    </citation>
    <scope>NUCLEOTIDE SEQUENCE [LARGE SCALE GENOMIC DNA]</scope>
    <source>
        <strain evidence="32">NBRC 108723</strain>
    </source>
</reference>
<comment type="catalytic activity">
    <reaction evidence="25">
        <text>L-homoserine + NADP(+) = L-aspartate 4-semialdehyde + NADPH + H(+)</text>
        <dbReference type="Rhea" id="RHEA:15761"/>
        <dbReference type="ChEBI" id="CHEBI:15378"/>
        <dbReference type="ChEBI" id="CHEBI:57476"/>
        <dbReference type="ChEBI" id="CHEBI:57783"/>
        <dbReference type="ChEBI" id="CHEBI:58349"/>
        <dbReference type="ChEBI" id="CHEBI:537519"/>
        <dbReference type="EC" id="1.1.1.3"/>
    </reaction>
    <physiologicalReaction direction="right-to-left" evidence="25">
        <dbReference type="Rhea" id="RHEA:15763"/>
    </physiologicalReaction>
</comment>
<dbReference type="PANTHER" id="PTHR43070">
    <property type="match status" value="1"/>
</dbReference>
<dbReference type="Pfam" id="PF00696">
    <property type="entry name" value="AA_kinase"/>
    <property type="match status" value="1"/>
</dbReference>
<evidence type="ECO:0000256" key="5">
    <source>
        <dbReference type="ARBA" id="ARBA00005062"/>
    </source>
</evidence>
<evidence type="ECO:0000256" key="24">
    <source>
        <dbReference type="ARBA" id="ARBA00048561"/>
    </source>
</evidence>
<dbReference type="Gene3D" id="3.30.360.10">
    <property type="entry name" value="Dihydrodipicolinate Reductase, domain 2"/>
    <property type="match status" value="1"/>
</dbReference>
<evidence type="ECO:0000256" key="26">
    <source>
        <dbReference type="ARBA" id="ARBA00049031"/>
    </source>
</evidence>
<dbReference type="RefSeq" id="WP_284191419.1">
    <property type="nucleotide sequence ID" value="NZ_BSPW01000023.1"/>
</dbReference>
<dbReference type="SUPFAM" id="SSF51735">
    <property type="entry name" value="NAD(P)-binding Rossmann-fold domains"/>
    <property type="match status" value="1"/>
</dbReference>
<comment type="function">
    <text evidence="23">Bifunctional aspartate kinase and homoserine dehydrogenase that catalyzes the first and the third steps toward the synthesis of lysine, methionine and threonine from aspartate.</text>
</comment>
<dbReference type="GO" id="GO:0016301">
    <property type="term" value="F:kinase activity"/>
    <property type="evidence" value="ECO:0007669"/>
    <property type="project" value="UniProtKB-KW"/>
</dbReference>
<evidence type="ECO:0000256" key="2">
    <source>
        <dbReference type="ARBA" id="ARBA00004766"/>
    </source>
</evidence>
<comment type="pathway">
    <text evidence="3 27">Amino-acid biosynthesis; L-methionine biosynthesis via de novo pathway; L-homoserine from L-aspartate: step 1/3.</text>
</comment>
<dbReference type="Proteomes" id="UP001157138">
    <property type="component" value="Unassembled WGS sequence"/>
</dbReference>
<evidence type="ECO:0000256" key="23">
    <source>
        <dbReference type="ARBA" id="ARBA00044938"/>
    </source>
</evidence>
<evidence type="ECO:0000256" key="11">
    <source>
        <dbReference type="ARBA" id="ARBA00022679"/>
    </source>
</evidence>
<dbReference type="SUPFAM" id="SSF53633">
    <property type="entry name" value="Carbamate kinase-like"/>
    <property type="match status" value="1"/>
</dbReference>
<feature type="domain" description="Aspartate/glutamate/uridylate kinase" evidence="28">
    <location>
        <begin position="5"/>
        <end position="277"/>
    </location>
</feature>
<evidence type="ECO:0000256" key="9">
    <source>
        <dbReference type="ARBA" id="ARBA00011881"/>
    </source>
</evidence>
<evidence type="ECO:0000256" key="14">
    <source>
        <dbReference type="ARBA" id="ARBA00022741"/>
    </source>
</evidence>
<dbReference type="PANTHER" id="PTHR43070:SF5">
    <property type="entry name" value="HOMOSERINE DEHYDROGENASE"/>
    <property type="match status" value="1"/>
</dbReference>
<evidence type="ECO:0000256" key="7">
    <source>
        <dbReference type="ARBA" id="ARBA00007952"/>
    </source>
</evidence>
<evidence type="ECO:0000259" key="29">
    <source>
        <dbReference type="Pfam" id="PF00742"/>
    </source>
</evidence>
<dbReference type="PROSITE" id="PS01042">
    <property type="entry name" value="HOMOSER_DHGENASE"/>
    <property type="match status" value="1"/>
</dbReference>
<evidence type="ECO:0000256" key="20">
    <source>
        <dbReference type="ARBA" id="ARBA00023053"/>
    </source>
</evidence>
<keyword evidence="20" id="KW-0915">Sodium</keyword>
<keyword evidence="21" id="KW-0486">Methionine biosynthesis</keyword>
<comment type="catalytic activity">
    <reaction evidence="24">
        <text>L-aspartate + ATP = 4-phospho-L-aspartate + ADP</text>
        <dbReference type="Rhea" id="RHEA:23776"/>
        <dbReference type="ChEBI" id="CHEBI:29991"/>
        <dbReference type="ChEBI" id="CHEBI:30616"/>
        <dbReference type="ChEBI" id="CHEBI:57535"/>
        <dbReference type="ChEBI" id="CHEBI:456216"/>
        <dbReference type="EC" id="2.7.2.4"/>
    </reaction>
    <physiologicalReaction direction="left-to-right" evidence="24">
        <dbReference type="Rhea" id="RHEA:23777"/>
    </physiologicalReaction>
</comment>
<dbReference type="Pfam" id="PF03447">
    <property type="entry name" value="NAD_binding_3"/>
    <property type="match status" value="1"/>
</dbReference>
<dbReference type="Gene3D" id="3.40.1160.10">
    <property type="entry name" value="Acetylglutamate kinase-like"/>
    <property type="match status" value="1"/>
</dbReference>
<dbReference type="Gene3D" id="1.20.120.1320">
    <property type="entry name" value="Aspartokinase, catalytic domain"/>
    <property type="match status" value="1"/>
</dbReference>
<dbReference type="InterPro" id="IPR042199">
    <property type="entry name" value="AsparK_Bifunc_asparK/hSer_DH"/>
</dbReference>
<evidence type="ECO:0000256" key="21">
    <source>
        <dbReference type="ARBA" id="ARBA00023167"/>
    </source>
</evidence>
<dbReference type="PROSITE" id="PS00324">
    <property type="entry name" value="ASPARTOKINASE"/>
    <property type="match status" value="1"/>
</dbReference>
<dbReference type="NCBIfam" id="TIGR00657">
    <property type="entry name" value="asp_kinases"/>
    <property type="match status" value="1"/>
</dbReference>
<evidence type="ECO:0000256" key="6">
    <source>
        <dbReference type="ARBA" id="ARBA00005139"/>
    </source>
</evidence>
<evidence type="ECO:0000256" key="15">
    <source>
        <dbReference type="ARBA" id="ARBA00022777"/>
    </source>
</evidence>
<comment type="pathway">
    <text evidence="5 27">Amino-acid biosynthesis; L-methionine biosynthesis via de novo pathway; L-homoserine from L-aspartate: step 3/3.</text>
</comment>
<evidence type="ECO:0000256" key="12">
    <source>
        <dbReference type="ARBA" id="ARBA00022697"/>
    </source>
</evidence>
<keyword evidence="12" id="KW-0791">Threonine biosynthesis</keyword>
<keyword evidence="11 27" id="KW-0808">Transferase</keyword>
<comment type="cofactor">
    <cofactor evidence="1">
        <name>a metal cation</name>
        <dbReference type="ChEBI" id="CHEBI:25213"/>
    </cofactor>
</comment>
<keyword evidence="15 27" id="KW-0418">Kinase</keyword>
<dbReference type="InterPro" id="IPR019811">
    <property type="entry name" value="HDH_CS"/>
</dbReference>
<feature type="domain" description="Aspartate/homoserine dehydrogenase NAD-binding" evidence="30">
    <location>
        <begin position="457"/>
        <end position="593"/>
    </location>
</feature>
<evidence type="ECO:0000256" key="13">
    <source>
        <dbReference type="ARBA" id="ARBA00022723"/>
    </source>
</evidence>
<sequence>MSQQRQLHKFGGSSLANPECYRRVTNILKEYSNPDDLIVVSAAGKTTNRLIEFLDALNKDGRIAHEVLQSLREFQMQLVHDLLQGELKNELVAALDDEFSTLGQLTAPLNTAQKASVLGHGETWSARLLASLLNQNGLQAVAQDSRTFLRAESGTQPEVNRGSSYPLIKEVLSQHPNHRIVITGFMAQDDNGHTVLLGRNGSDYSATVIGALAEVSRATIWSDVAGVYSADPRFVSDACLLPLLRLDEANELARLAAPVLHSRTLQPVAQSSMDLHLRCSYDPEAGSTKIERVLASGRGAKIVSSLNEVLLIQLHFPAGHDFERLKQETLSTLKRAQLEPLTFEVQEDQHTLRLAYTSEIAGGALEYLQDAAIEAEIKLKEGFSLVAAVGAGVAKNANHCYGFYHQLKSAPVEFIAESPSGLSLVAILRSVNTSNLVKTIHDQLFQAHKRVGIALCGKGNIGSSWLELFNKQKNKLEKRHGIHFELIAVVDSQNYWFSPQGIDPAGVSQRYEEEAIEYQGDEWIQKLGSVQGYDDVVVLDVTASQQLAQRYTNIAEQGMHLISANKVAGSASSQYYHQVRNAFAKINRHWLYNATVGAGLPINHTVRDLCESGDDIHSLSGIFSGTLSWLFQQYDGTVPFAELVDLAWQQGLTEPDPRCDLDGSDVMRKLVILAREAEFDLEPESVKVESLVPSELIDLSLDDFLDQGQILSEQMAERLKCAQSEDKVLRYVARLEKNGSASVGIEALDKHHALANLLPCDNIFAIESKWYKDNPLVIRGPGAGREVTAGAIQSDLNLLASLL</sequence>
<proteinExistence type="inferred from homology"/>
<dbReference type="EC" id="1.1.1.3" evidence="27"/>
<comment type="subunit">
    <text evidence="9 27">Homotetramer.</text>
</comment>
<comment type="similarity">
    <text evidence="8 27">In the N-terminal section; belongs to the aspartokinase family.</text>
</comment>
<dbReference type="InterPro" id="IPR001341">
    <property type="entry name" value="Asp_kinase"/>
</dbReference>
<comment type="pathway">
    <text evidence="2 27">Amino-acid biosynthesis; L-lysine biosynthesis via DAP pathway; (S)-tetrahydrodipicolinate from L-aspartate: step 1/4.</text>
</comment>
<evidence type="ECO:0000256" key="27">
    <source>
        <dbReference type="PIRNR" id="PIRNR000727"/>
    </source>
</evidence>
<dbReference type="InterPro" id="IPR018042">
    <property type="entry name" value="Aspartate_kinase_CS"/>
</dbReference>
<evidence type="ECO:0000259" key="28">
    <source>
        <dbReference type="Pfam" id="PF00696"/>
    </source>
</evidence>
<keyword evidence="13" id="KW-0479">Metal-binding</keyword>
<dbReference type="EMBL" id="BSPW01000023">
    <property type="protein sequence ID" value="GLT17507.1"/>
    <property type="molecule type" value="Genomic_DNA"/>
</dbReference>
<comment type="similarity">
    <text evidence="7 27">In the C-terminal section; belongs to the homoserine dehydrogenase family.</text>
</comment>
<dbReference type="InterPro" id="IPR001048">
    <property type="entry name" value="Asp/Glu/Uridylate_kinase"/>
</dbReference>
<name>A0ABQ6EWW7_9VIBR</name>
<protein>
    <recommendedName>
        <fullName evidence="27">Bifunctional aspartokinase/homoserine dehydrogenase</fullName>
    </recommendedName>
    <domain>
        <recommendedName>
            <fullName evidence="27">Aspartokinase</fullName>
            <ecNumber evidence="27">2.7.2.4</ecNumber>
        </recommendedName>
    </domain>
    <domain>
        <recommendedName>
            <fullName evidence="27">Homoserine dehydrogenase</fullName>
            <ecNumber evidence="27">1.1.1.3</ecNumber>
        </recommendedName>
    </domain>
</protein>
<dbReference type="InterPro" id="IPR005106">
    <property type="entry name" value="Asp/hSer_DH_NAD-bd"/>
</dbReference>
<evidence type="ECO:0000256" key="18">
    <source>
        <dbReference type="ARBA" id="ARBA00023002"/>
    </source>
</evidence>
<keyword evidence="18 27" id="KW-0560">Oxidoreductase</keyword>
<keyword evidence="14 27" id="KW-0547">Nucleotide-binding</keyword>
<dbReference type="InterPro" id="IPR036291">
    <property type="entry name" value="NAD(P)-bd_dom_sf"/>
</dbReference>
<accession>A0ABQ6EWW7</accession>
<dbReference type="NCBIfam" id="NF007003">
    <property type="entry name" value="PRK09466.1"/>
    <property type="match status" value="1"/>
</dbReference>
<keyword evidence="22" id="KW-0511">Multifunctional enzyme</keyword>